<feature type="region of interest" description="Disordered" evidence="1">
    <location>
        <begin position="457"/>
        <end position="491"/>
    </location>
</feature>
<feature type="region of interest" description="Disordered" evidence="1">
    <location>
        <begin position="1"/>
        <end position="251"/>
    </location>
</feature>
<name>A0A917TNR1_9ACTN</name>
<proteinExistence type="predicted"/>
<feature type="compositionally biased region" description="Low complexity" evidence="1">
    <location>
        <begin position="227"/>
        <end position="240"/>
    </location>
</feature>
<evidence type="ECO:0008006" key="4">
    <source>
        <dbReference type="Google" id="ProtNLM"/>
    </source>
</evidence>
<comment type="caution">
    <text evidence="2">The sequence shown here is derived from an EMBL/GenBank/DDBJ whole genome shotgun (WGS) entry which is preliminary data.</text>
</comment>
<feature type="compositionally biased region" description="Low complexity" evidence="1">
    <location>
        <begin position="81"/>
        <end position="96"/>
    </location>
</feature>
<feature type="compositionally biased region" description="Basic residues" evidence="1">
    <location>
        <begin position="128"/>
        <end position="148"/>
    </location>
</feature>
<protein>
    <recommendedName>
        <fullName evidence="4">EcsC family protein</fullName>
    </recommendedName>
</protein>
<evidence type="ECO:0000313" key="2">
    <source>
        <dbReference type="EMBL" id="GGM29448.1"/>
    </source>
</evidence>
<feature type="compositionally biased region" description="Pro residues" evidence="1">
    <location>
        <begin position="28"/>
        <end position="39"/>
    </location>
</feature>
<evidence type="ECO:0000313" key="3">
    <source>
        <dbReference type="Proteomes" id="UP000608890"/>
    </source>
</evidence>
<feature type="compositionally biased region" description="Low complexity" evidence="1">
    <location>
        <begin position="163"/>
        <end position="174"/>
    </location>
</feature>
<feature type="compositionally biased region" description="Basic and acidic residues" evidence="1">
    <location>
        <begin position="10"/>
        <end position="19"/>
    </location>
</feature>
<feature type="compositionally biased region" description="Basic residues" evidence="1">
    <location>
        <begin position="199"/>
        <end position="210"/>
    </location>
</feature>
<reference evidence="2" key="1">
    <citation type="journal article" date="2014" name="Int. J. Syst. Evol. Microbiol.">
        <title>Complete genome sequence of Corynebacterium casei LMG S-19264T (=DSM 44701T), isolated from a smear-ripened cheese.</title>
        <authorList>
            <consortium name="US DOE Joint Genome Institute (JGI-PGF)"/>
            <person name="Walter F."/>
            <person name="Albersmeier A."/>
            <person name="Kalinowski J."/>
            <person name="Ruckert C."/>
        </authorList>
    </citation>
    <scope>NUCLEOTIDE SEQUENCE</scope>
    <source>
        <strain evidence="2">CGMCC 4.7312</strain>
    </source>
</reference>
<dbReference type="Proteomes" id="UP000608890">
    <property type="component" value="Unassembled WGS sequence"/>
</dbReference>
<evidence type="ECO:0000256" key="1">
    <source>
        <dbReference type="SAM" id="MobiDB-lite"/>
    </source>
</evidence>
<reference evidence="2" key="2">
    <citation type="submission" date="2020-09" db="EMBL/GenBank/DDBJ databases">
        <authorList>
            <person name="Sun Q."/>
            <person name="Zhou Y."/>
        </authorList>
    </citation>
    <scope>NUCLEOTIDE SEQUENCE</scope>
    <source>
        <strain evidence="2">CGMCC 4.7312</strain>
    </source>
</reference>
<dbReference type="EMBL" id="BMNB01000004">
    <property type="protein sequence ID" value="GGM29448.1"/>
    <property type="molecule type" value="Genomic_DNA"/>
</dbReference>
<accession>A0A917TNR1</accession>
<sequence length="491" mass="49697">MQEQPPSEQTKPESAEGARRRSPKATFTPPPTPAPPAQDPPGSSGTPRPRRAKAAPSVFFQPPPAPEQVAATPEQAVPRSAAAPPLTPTLPFAVAPVSTDEQPETRTDPAPGDPGGQSPAEASTTSSTRKKVAAKPRKSTAKKAAPKKAARETIEAAPEAIQARPEATEATPEAIEARPEATETEPGAIDAGPAPVRKTAVRKAPAKKAQKTAAAPAKATRARKATKQASPAAPAGPGSATGEVRPGDTSAGTAEVGLRTLAVRVLDHPGFAPELLALAAVDALGPRAGAWARRLRETYPRADGDGLARLATQRFVRQAAVGGATAALAGAFAPAVELVAVLWSQANQVLHVAAAYDRDPAHPERAAELLVLTQVHPDLTSARAALAAARAADGPGEAPGPRAVEAAWRLAAPLTAQAGGWLALRLASRLLPGAAVLAAAAGDSAAAQRLAARAIATYRPPGRQGPPSAGSEPGEPGVGKQGVADEGGDVE</sequence>
<gene>
    <name evidence="2" type="ORF">GCM10011608_12650</name>
</gene>
<keyword evidence="3" id="KW-1185">Reference proteome</keyword>
<feature type="compositionally biased region" description="Low complexity" evidence="1">
    <location>
        <begin position="465"/>
        <end position="475"/>
    </location>
</feature>
<dbReference type="AlphaFoldDB" id="A0A917TNR1"/>
<organism evidence="2 3">
    <name type="scientific">Micromonospora sonchi</name>
    <dbReference type="NCBI Taxonomy" id="1763543"/>
    <lineage>
        <taxon>Bacteria</taxon>
        <taxon>Bacillati</taxon>
        <taxon>Actinomycetota</taxon>
        <taxon>Actinomycetes</taxon>
        <taxon>Micromonosporales</taxon>
        <taxon>Micromonosporaceae</taxon>
        <taxon>Micromonospora</taxon>
    </lineage>
</organism>